<accession>A0AB39L844</accession>
<keyword evidence="5" id="KW-0134">Cell wall</keyword>
<comment type="subcellular location">
    <subcellularLocation>
        <location evidence="2">Secreted</location>
        <location evidence="2">Cell wall</location>
    </subcellularLocation>
</comment>
<keyword evidence="7" id="KW-0843">Virulence</keyword>
<keyword evidence="6" id="KW-0378">Hydrolase</keyword>
<reference evidence="10" key="1">
    <citation type="submission" date="2024-07" db="EMBL/GenBank/DDBJ databases">
        <authorList>
            <person name="fu j."/>
        </authorList>
    </citation>
    <scope>NUCLEOTIDE SEQUENCE</scope>
    <source>
        <strain evidence="10">P10A9</strain>
    </source>
</reference>
<dbReference type="SUPFAM" id="SSF53649">
    <property type="entry name" value="Alkaline phosphatase-like"/>
    <property type="match status" value="1"/>
</dbReference>
<dbReference type="Pfam" id="PF10282">
    <property type="entry name" value="Lactonase"/>
    <property type="match status" value="1"/>
</dbReference>
<dbReference type="InterPro" id="IPR017850">
    <property type="entry name" value="Alkaline_phosphatase_core_sf"/>
</dbReference>
<evidence type="ECO:0000313" key="10">
    <source>
        <dbReference type="EMBL" id="XDP46242.1"/>
    </source>
</evidence>
<dbReference type="PANTHER" id="PTHR47197">
    <property type="entry name" value="PROTEIN NIRF"/>
    <property type="match status" value="1"/>
</dbReference>
<feature type="region of interest" description="Disordered" evidence="9">
    <location>
        <begin position="806"/>
        <end position="835"/>
    </location>
</feature>
<evidence type="ECO:0000256" key="3">
    <source>
        <dbReference type="ARBA" id="ARBA00009717"/>
    </source>
</evidence>
<comment type="cofactor">
    <cofactor evidence="1">
        <name>Cu cation</name>
        <dbReference type="ChEBI" id="CHEBI:23378"/>
    </cofactor>
</comment>
<dbReference type="RefSeq" id="WP_369046597.1">
    <property type="nucleotide sequence ID" value="NZ_CP163302.1"/>
</dbReference>
<dbReference type="KEGG" id="spue:AB5L97_04290"/>
<sequence length="835" mass="87039">MTRPSKTTRRTIVATTALALAGGGIAVAVGPLVAGPSTDGTAITPTGQRVTPWGTQTVLGDLPLNSALSPDGKHLLVTNNGQGTQSIQLVDVGDHEVEQTLPYKSPESVYVGLAWSPDGTKAYASAAANSKIRTYTYAGGKLTEGAALALPTTTPDGKPLTLYPAGLAVTPDGKRIVVADQLGNAVSVVDMSSGAVHTAAAGNRPVGVVLSSDGKTAYVTNQGESSVSVVDVSGAQPAVVRTLAAGLHPNKAALTADGATLFVANADDDTVSAIDTASGTARSISLAPSNDAPVGTNPTGLALDEKDGRLFVANSGNNDVAVVSLGDHRVTGVIPSAWYPSSLAFRDGTLLVTNAKGLGAGPNDGPGHPDPTVPGFPAENQYSGSMIKGTLSSYEVPDGGQLQKATEQVKNNNRPSKAGVGAVVPAQPGGETPIKHVIYVVKENRTYDQVLGNLGKGNGEASLNLFGDDSAPNTRALARQFTTIDNFYADAEVSANGWNWVTQANSNPYAEQMWPQNYSGRSRVYPSENNTPEIASQNPSEAYVWQRLDKAGVSFRNYGFFVSNTAGGAVAADPVLNAQTDHAYRGYDMNCPDSSGTVAIAKPTCTTPRIDEWINDFGARAKAGTVPAVQFVRLPNDHTQGTRVGAPTPQAYVADNDYALGRLVDTVSHSEMWKDTAIFVTEDDAQNGADHVDAHRTLALAISPYTQTGKVDSTFYSTASMIRTIGLIAGFKPLTQFDAYATPMNASFTGQPRMEAYTAIKPSYLMGTLNTATAPLAAQSSAQDLTKEDQINERTFNEAIWKSVKGADSTMPAPQHNVIGSGTPPTASDPDGDGR</sequence>
<dbReference type="EC" id="3.1.4.3" evidence="4"/>
<evidence type="ECO:0000256" key="7">
    <source>
        <dbReference type="ARBA" id="ARBA00023026"/>
    </source>
</evidence>
<dbReference type="AlphaFoldDB" id="A0AB39L844"/>
<dbReference type="SUPFAM" id="SSF50974">
    <property type="entry name" value="Nitrous oxide reductase, N-terminal domain"/>
    <property type="match status" value="1"/>
</dbReference>
<evidence type="ECO:0000256" key="5">
    <source>
        <dbReference type="ARBA" id="ARBA00022512"/>
    </source>
</evidence>
<dbReference type="PROSITE" id="PS51318">
    <property type="entry name" value="TAT"/>
    <property type="match status" value="1"/>
</dbReference>
<dbReference type="InterPro" id="IPR015943">
    <property type="entry name" value="WD40/YVTN_repeat-like_dom_sf"/>
</dbReference>
<evidence type="ECO:0000256" key="4">
    <source>
        <dbReference type="ARBA" id="ARBA00012018"/>
    </source>
</evidence>
<keyword evidence="5" id="KW-0964">Secreted</keyword>
<protein>
    <recommendedName>
        <fullName evidence="4">phospholipase C</fullName>
        <ecNumber evidence="4">3.1.4.3</ecNumber>
    </recommendedName>
</protein>
<dbReference type="GO" id="GO:0034480">
    <property type="term" value="F:phosphatidylcholine phospholipase C activity"/>
    <property type="evidence" value="ECO:0007669"/>
    <property type="project" value="UniProtKB-EC"/>
</dbReference>
<dbReference type="InterPro" id="IPR006311">
    <property type="entry name" value="TAT_signal"/>
</dbReference>
<gene>
    <name evidence="10" type="ORF">AB5L97_04290</name>
</gene>
<name>A0AB39L844_9MICC</name>
<evidence type="ECO:0000256" key="2">
    <source>
        <dbReference type="ARBA" id="ARBA00004191"/>
    </source>
</evidence>
<dbReference type="EMBL" id="CP163302">
    <property type="protein sequence ID" value="XDP46242.1"/>
    <property type="molecule type" value="Genomic_DNA"/>
</dbReference>
<evidence type="ECO:0000256" key="6">
    <source>
        <dbReference type="ARBA" id="ARBA00022801"/>
    </source>
</evidence>
<dbReference type="InterPro" id="IPR019405">
    <property type="entry name" value="Lactonase_7-beta_prop"/>
</dbReference>
<dbReference type="PANTHER" id="PTHR47197:SF3">
    <property type="entry name" value="DIHYDRO-HEME D1 DEHYDROGENASE"/>
    <property type="match status" value="1"/>
</dbReference>
<organism evidence="10">
    <name type="scientific">Sinomonas puerhi</name>
    <dbReference type="NCBI Taxonomy" id="3238584"/>
    <lineage>
        <taxon>Bacteria</taxon>
        <taxon>Bacillati</taxon>
        <taxon>Actinomycetota</taxon>
        <taxon>Actinomycetes</taxon>
        <taxon>Micrococcales</taxon>
        <taxon>Micrococcaceae</taxon>
        <taxon>Sinomonas</taxon>
    </lineage>
</organism>
<dbReference type="InterPro" id="IPR007312">
    <property type="entry name" value="Phosphoesterase"/>
</dbReference>
<comment type="catalytic activity">
    <reaction evidence="8">
        <text>a 1,2-diacyl-sn-glycero-3-phosphocholine + H2O = phosphocholine + a 1,2-diacyl-sn-glycerol + H(+)</text>
        <dbReference type="Rhea" id="RHEA:10604"/>
        <dbReference type="ChEBI" id="CHEBI:15377"/>
        <dbReference type="ChEBI" id="CHEBI:15378"/>
        <dbReference type="ChEBI" id="CHEBI:17815"/>
        <dbReference type="ChEBI" id="CHEBI:57643"/>
        <dbReference type="ChEBI" id="CHEBI:295975"/>
        <dbReference type="EC" id="3.1.4.3"/>
    </reaction>
    <physiologicalReaction direction="left-to-right" evidence="8">
        <dbReference type="Rhea" id="RHEA:10605"/>
    </physiologicalReaction>
</comment>
<evidence type="ECO:0000256" key="1">
    <source>
        <dbReference type="ARBA" id="ARBA00001935"/>
    </source>
</evidence>
<dbReference type="InterPro" id="IPR051200">
    <property type="entry name" value="Host-pathogen_enzymatic-act"/>
</dbReference>
<comment type="similarity">
    <text evidence="3">Belongs to the bacterial phospholipase C family.</text>
</comment>
<dbReference type="Gene3D" id="3.40.720.10">
    <property type="entry name" value="Alkaline Phosphatase, subunit A"/>
    <property type="match status" value="1"/>
</dbReference>
<proteinExistence type="inferred from homology"/>
<dbReference type="Gene3D" id="2.130.10.10">
    <property type="entry name" value="YVTN repeat-like/Quinoprotein amine dehydrogenase"/>
    <property type="match status" value="3"/>
</dbReference>
<evidence type="ECO:0000256" key="8">
    <source>
        <dbReference type="ARBA" id="ARBA00048421"/>
    </source>
</evidence>
<evidence type="ECO:0000256" key="9">
    <source>
        <dbReference type="SAM" id="MobiDB-lite"/>
    </source>
</evidence>
<dbReference type="Pfam" id="PF04185">
    <property type="entry name" value="Phosphoesterase"/>
    <property type="match status" value="1"/>
</dbReference>
<dbReference type="InterPro" id="IPR011045">
    <property type="entry name" value="N2O_reductase_N"/>
</dbReference>